<proteinExistence type="predicted"/>
<dbReference type="AlphaFoldDB" id="A0A4V3CTE8"/>
<dbReference type="RefSeq" id="WP_133701327.1">
    <property type="nucleotide sequence ID" value="NZ_SNXS01000003.1"/>
</dbReference>
<protein>
    <submittedName>
        <fullName evidence="2">Protein-S-isoprenylcysteine O-methyltransferase Ste14</fullName>
    </submittedName>
</protein>
<keyword evidence="1" id="KW-1133">Transmembrane helix</keyword>
<keyword evidence="2" id="KW-0489">Methyltransferase</keyword>
<dbReference type="Proteomes" id="UP000295361">
    <property type="component" value="Unassembled WGS sequence"/>
</dbReference>
<accession>A0A4V3CTE8</accession>
<keyword evidence="3" id="KW-1185">Reference proteome</keyword>
<sequence length="365" mass="39655">MLTEHAISGRSELRWRLCNLAASLTTIALACSAYALMPYNQKQLSTRFSGAGLSFSGLEFLVLAALAYAVTVAVWHLSESQPGCAKSLRCWYVLAAFAQAPRRTFDAGLAPADRLALLATLLKCFFGPLMGMSLMLFCVNAWVNGAQLMAGFAGADNWRDGLLLFNRHGYWFALQLLLFVDVLAFTLGYLVELPRLGNAIRSVDPTWLGWGAALLCYPPFNSLTNALLGSQLSEFPQFANPTVHLLMNLLLLAAMAGYAASSLALGLKASNLTHRGIVARGPYALVRHPAYVCKNLAWLIGSLPALFTAFGQSPLTGLQALGSVLGWAALYLLRALTEEDHLRRVDGDYAAYAARVRYRFIPGLV</sequence>
<evidence type="ECO:0000313" key="2">
    <source>
        <dbReference type="EMBL" id="TDP71557.1"/>
    </source>
</evidence>
<feature type="transmembrane region" description="Helical" evidence="1">
    <location>
        <begin position="124"/>
        <end position="143"/>
    </location>
</feature>
<dbReference type="OrthoDB" id="8983643at2"/>
<dbReference type="GO" id="GO:0032259">
    <property type="term" value="P:methylation"/>
    <property type="evidence" value="ECO:0007669"/>
    <property type="project" value="UniProtKB-KW"/>
</dbReference>
<feature type="transmembrane region" description="Helical" evidence="1">
    <location>
        <begin position="203"/>
        <end position="220"/>
    </location>
</feature>
<dbReference type="Gene3D" id="1.20.120.1630">
    <property type="match status" value="1"/>
</dbReference>
<feature type="transmembrane region" description="Helical" evidence="1">
    <location>
        <begin position="57"/>
        <end position="77"/>
    </location>
</feature>
<feature type="transmembrane region" description="Helical" evidence="1">
    <location>
        <begin position="17"/>
        <end position="37"/>
    </location>
</feature>
<organism evidence="2 3">
    <name type="scientific">Roseateles toxinivorans</name>
    <dbReference type="NCBI Taxonomy" id="270368"/>
    <lineage>
        <taxon>Bacteria</taxon>
        <taxon>Pseudomonadati</taxon>
        <taxon>Pseudomonadota</taxon>
        <taxon>Betaproteobacteria</taxon>
        <taxon>Burkholderiales</taxon>
        <taxon>Sphaerotilaceae</taxon>
        <taxon>Roseateles</taxon>
    </lineage>
</organism>
<gene>
    <name evidence="2" type="ORF">DES47_103538</name>
</gene>
<dbReference type="EMBL" id="SNXS01000003">
    <property type="protein sequence ID" value="TDP71557.1"/>
    <property type="molecule type" value="Genomic_DNA"/>
</dbReference>
<feature type="transmembrane region" description="Helical" evidence="1">
    <location>
        <begin position="245"/>
        <end position="267"/>
    </location>
</feature>
<name>A0A4V3CTE8_9BURK</name>
<dbReference type="GO" id="GO:0008168">
    <property type="term" value="F:methyltransferase activity"/>
    <property type="evidence" value="ECO:0007669"/>
    <property type="project" value="UniProtKB-KW"/>
</dbReference>
<reference evidence="2 3" key="1">
    <citation type="submission" date="2019-03" db="EMBL/GenBank/DDBJ databases">
        <title>Genomic Encyclopedia of Type Strains, Phase IV (KMG-IV): sequencing the most valuable type-strain genomes for metagenomic binning, comparative biology and taxonomic classification.</title>
        <authorList>
            <person name="Goeker M."/>
        </authorList>
    </citation>
    <scope>NUCLEOTIDE SEQUENCE [LARGE SCALE GENOMIC DNA]</scope>
    <source>
        <strain evidence="2 3">DSM 16998</strain>
    </source>
</reference>
<comment type="caution">
    <text evidence="2">The sequence shown here is derived from an EMBL/GenBank/DDBJ whole genome shotgun (WGS) entry which is preliminary data.</text>
</comment>
<evidence type="ECO:0000313" key="3">
    <source>
        <dbReference type="Proteomes" id="UP000295361"/>
    </source>
</evidence>
<evidence type="ECO:0000256" key="1">
    <source>
        <dbReference type="SAM" id="Phobius"/>
    </source>
</evidence>
<dbReference type="InParanoid" id="A0A4V3CTE8"/>
<feature type="transmembrane region" description="Helical" evidence="1">
    <location>
        <begin position="170"/>
        <end position="191"/>
    </location>
</feature>
<keyword evidence="2" id="KW-0808">Transferase</keyword>
<keyword evidence="1" id="KW-0472">Membrane</keyword>
<keyword evidence="1" id="KW-0812">Transmembrane</keyword>